<protein>
    <recommendedName>
        <fullName evidence="2">Outer membrane protein beta-barrel domain-containing protein</fullName>
    </recommendedName>
</protein>
<evidence type="ECO:0000259" key="2">
    <source>
        <dbReference type="Pfam" id="PF13568"/>
    </source>
</evidence>
<gene>
    <name evidence="3" type="ordered locus">Fleli_1189</name>
</gene>
<feature type="chain" id="PRO_5003685381" description="Outer membrane protein beta-barrel domain-containing protein" evidence="1">
    <location>
        <begin position="35"/>
        <end position="244"/>
    </location>
</feature>
<evidence type="ECO:0000313" key="4">
    <source>
        <dbReference type="Proteomes" id="UP000006054"/>
    </source>
</evidence>
<dbReference type="HOGENOM" id="CLU_1136730_0_0_10"/>
<dbReference type="KEGG" id="fli:Fleli_1189"/>
<accession>I4AI42</accession>
<organism evidence="3 4">
    <name type="scientific">Bernardetia litoralis (strain ATCC 23117 / DSM 6794 / NBRC 15988 / NCIMB 1366 / Fx l1 / Sio-4)</name>
    <name type="common">Flexibacter litoralis</name>
    <dbReference type="NCBI Taxonomy" id="880071"/>
    <lineage>
        <taxon>Bacteria</taxon>
        <taxon>Pseudomonadati</taxon>
        <taxon>Bacteroidota</taxon>
        <taxon>Cytophagia</taxon>
        <taxon>Cytophagales</taxon>
        <taxon>Bernardetiaceae</taxon>
        <taxon>Bernardetia</taxon>
    </lineage>
</organism>
<evidence type="ECO:0000256" key="1">
    <source>
        <dbReference type="SAM" id="SignalP"/>
    </source>
</evidence>
<evidence type="ECO:0000313" key="3">
    <source>
        <dbReference type="EMBL" id="AFM03627.1"/>
    </source>
</evidence>
<dbReference type="SUPFAM" id="SSF56925">
    <property type="entry name" value="OMPA-like"/>
    <property type="match status" value="1"/>
</dbReference>
<keyword evidence="4" id="KW-1185">Reference proteome</keyword>
<name>I4AI42_BERLS</name>
<feature type="signal peptide" evidence="1">
    <location>
        <begin position="1"/>
        <end position="34"/>
    </location>
</feature>
<dbReference type="Proteomes" id="UP000006054">
    <property type="component" value="Chromosome"/>
</dbReference>
<sequence precursor="true">MKVPFNIEFSLKRSIRAIATAVCAVVLTSGAAFAQDGAGETESKLMVGFKSGFNLADMRTATDVGYFTENGGNGKNFAPQIHVFGRYNFTKWVGAELELGWVQNAFTTFTNTETTYRTNNFQANALVNVRIPVLSVYHPRFYIGPSYNYNAYVYSRQTGSAYGYNFDQTFEVTNDFSPHDFGVIVGTGLQFDVKFATLLLDARYRHGLSKAIRTRGNSVNSVAPLSNASGISDVAFMVGLGFSL</sequence>
<dbReference type="AlphaFoldDB" id="I4AI42"/>
<dbReference type="EMBL" id="CP003345">
    <property type="protein sequence ID" value="AFM03627.1"/>
    <property type="molecule type" value="Genomic_DNA"/>
</dbReference>
<reference evidence="4" key="1">
    <citation type="submission" date="2012-06" db="EMBL/GenBank/DDBJ databases">
        <title>The complete genome of Flexibacter litoralis DSM 6794.</title>
        <authorList>
            <person name="Lucas S."/>
            <person name="Copeland A."/>
            <person name="Lapidus A."/>
            <person name="Glavina del Rio T."/>
            <person name="Dalin E."/>
            <person name="Tice H."/>
            <person name="Bruce D."/>
            <person name="Goodwin L."/>
            <person name="Pitluck S."/>
            <person name="Peters L."/>
            <person name="Ovchinnikova G."/>
            <person name="Lu M."/>
            <person name="Kyrpides N."/>
            <person name="Mavromatis K."/>
            <person name="Ivanova N."/>
            <person name="Brettin T."/>
            <person name="Detter J.C."/>
            <person name="Han C."/>
            <person name="Larimer F."/>
            <person name="Land M."/>
            <person name="Hauser L."/>
            <person name="Markowitz V."/>
            <person name="Cheng J.-F."/>
            <person name="Hugenholtz P."/>
            <person name="Woyke T."/>
            <person name="Wu D."/>
            <person name="Spring S."/>
            <person name="Lang E."/>
            <person name="Kopitz M."/>
            <person name="Brambilla E."/>
            <person name="Klenk H.-P."/>
            <person name="Eisen J.A."/>
        </authorList>
    </citation>
    <scope>NUCLEOTIDE SEQUENCE [LARGE SCALE GENOMIC DNA]</scope>
    <source>
        <strain evidence="4">ATCC 23117 / DSM 6794 / NBRC 15988 / NCIMB 1366 / Sio-4</strain>
    </source>
</reference>
<dbReference type="OrthoDB" id="982279at2"/>
<dbReference type="InterPro" id="IPR025665">
    <property type="entry name" value="Beta-barrel_OMP_2"/>
</dbReference>
<proteinExistence type="predicted"/>
<dbReference type="InterPro" id="IPR011250">
    <property type="entry name" value="OMP/PagP_B-barrel"/>
</dbReference>
<dbReference type="PATRIC" id="fig|880071.3.peg.1162"/>
<dbReference type="Pfam" id="PF13568">
    <property type="entry name" value="OMP_b-brl_2"/>
    <property type="match status" value="1"/>
</dbReference>
<keyword evidence="1" id="KW-0732">Signal</keyword>
<feature type="domain" description="Outer membrane protein beta-barrel" evidence="2">
    <location>
        <begin position="33"/>
        <end position="212"/>
    </location>
</feature>